<dbReference type="PANTHER" id="PTHR22618">
    <property type="entry name" value="PROTEIN O-MANNOSE KINASE"/>
    <property type="match status" value="1"/>
</dbReference>
<evidence type="ECO:0000256" key="2">
    <source>
        <dbReference type="ARBA" id="ARBA00022692"/>
    </source>
</evidence>
<keyword evidence="10" id="KW-1185">Reference proteome</keyword>
<name>A0AAW1B3U5_CROAD</name>
<keyword evidence="3" id="KW-0547">Nucleotide-binding</keyword>
<evidence type="ECO:0000256" key="5">
    <source>
        <dbReference type="ARBA" id="ARBA00022840"/>
    </source>
</evidence>
<dbReference type="GO" id="GO:0005789">
    <property type="term" value="C:endoplasmic reticulum membrane"/>
    <property type="evidence" value="ECO:0007669"/>
    <property type="project" value="TreeGrafter"/>
</dbReference>
<dbReference type="GO" id="GO:0006493">
    <property type="term" value="P:protein O-linked glycosylation"/>
    <property type="evidence" value="ECO:0007669"/>
    <property type="project" value="InterPro"/>
</dbReference>
<evidence type="ECO:0000313" key="9">
    <source>
        <dbReference type="EMBL" id="KAK9396793.1"/>
    </source>
</evidence>
<dbReference type="GO" id="GO:0005524">
    <property type="term" value="F:ATP binding"/>
    <property type="evidence" value="ECO:0007669"/>
    <property type="project" value="UniProtKB-KW"/>
</dbReference>
<dbReference type="Gene3D" id="1.10.510.10">
    <property type="entry name" value="Transferase(Phosphotransferase) domain 1"/>
    <property type="match status" value="1"/>
</dbReference>
<keyword evidence="2" id="KW-0812">Transmembrane</keyword>
<accession>A0AAW1B3U5</accession>
<keyword evidence="4 9" id="KW-0418">Kinase</keyword>
<evidence type="ECO:0000256" key="8">
    <source>
        <dbReference type="ARBA" id="ARBA00037847"/>
    </source>
</evidence>
<dbReference type="GO" id="GO:0019200">
    <property type="term" value="F:carbohydrate kinase activity"/>
    <property type="evidence" value="ECO:0007669"/>
    <property type="project" value="InterPro"/>
</dbReference>
<dbReference type="Proteomes" id="UP001474421">
    <property type="component" value="Unassembled WGS sequence"/>
</dbReference>
<evidence type="ECO:0000256" key="4">
    <source>
        <dbReference type="ARBA" id="ARBA00022777"/>
    </source>
</evidence>
<evidence type="ECO:0000256" key="7">
    <source>
        <dbReference type="ARBA" id="ARBA00023136"/>
    </source>
</evidence>
<keyword evidence="6" id="KW-1133">Transmembrane helix</keyword>
<organism evidence="9 10">
    <name type="scientific">Crotalus adamanteus</name>
    <name type="common">Eastern diamondback rattlesnake</name>
    <dbReference type="NCBI Taxonomy" id="8729"/>
    <lineage>
        <taxon>Eukaryota</taxon>
        <taxon>Metazoa</taxon>
        <taxon>Chordata</taxon>
        <taxon>Craniata</taxon>
        <taxon>Vertebrata</taxon>
        <taxon>Euteleostomi</taxon>
        <taxon>Lepidosauria</taxon>
        <taxon>Squamata</taxon>
        <taxon>Bifurcata</taxon>
        <taxon>Unidentata</taxon>
        <taxon>Episquamata</taxon>
        <taxon>Toxicofera</taxon>
        <taxon>Serpentes</taxon>
        <taxon>Colubroidea</taxon>
        <taxon>Viperidae</taxon>
        <taxon>Crotalinae</taxon>
        <taxon>Crotalus</taxon>
    </lineage>
</organism>
<reference evidence="9 10" key="1">
    <citation type="journal article" date="2024" name="Proc. Natl. Acad. Sci. U.S.A.">
        <title>The genetic regulatory architecture and epigenomic basis for age-related changes in rattlesnake venom.</title>
        <authorList>
            <person name="Hogan M.P."/>
            <person name="Holding M.L."/>
            <person name="Nystrom G.S."/>
            <person name="Colston T.J."/>
            <person name="Bartlett D.A."/>
            <person name="Mason A.J."/>
            <person name="Ellsworth S.A."/>
            <person name="Rautsaw R.M."/>
            <person name="Lawrence K.C."/>
            <person name="Strickland J.L."/>
            <person name="He B."/>
            <person name="Fraser P."/>
            <person name="Margres M.J."/>
            <person name="Gilbert D.M."/>
            <person name="Gibbs H.L."/>
            <person name="Parkinson C.L."/>
            <person name="Rokyta D.R."/>
        </authorList>
    </citation>
    <scope>NUCLEOTIDE SEQUENCE [LARGE SCALE GENOMIC DNA]</scope>
    <source>
        <strain evidence="9">DRR0105</strain>
    </source>
</reference>
<comment type="caution">
    <text evidence="9">The sequence shown here is derived from an EMBL/GenBank/DDBJ whole genome shotgun (WGS) entry which is preliminary data.</text>
</comment>
<proteinExistence type="predicted"/>
<evidence type="ECO:0000313" key="10">
    <source>
        <dbReference type="Proteomes" id="UP001474421"/>
    </source>
</evidence>
<comment type="subcellular location">
    <subcellularLocation>
        <location evidence="8">Endomembrane system</location>
        <topology evidence="8">Single-pass membrane protein</topology>
    </subcellularLocation>
</comment>
<evidence type="ECO:0000256" key="3">
    <source>
        <dbReference type="ARBA" id="ARBA00022741"/>
    </source>
</evidence>
<keyword evidence="1" id="KW-0808">Transferase</keyword>
<sequence length="70" mass="7811">MKNCSPWLSCKAIKREVRKLKYVDEGAVKMVFLSEWKENKVALSQLTVVPPTPPPLSPAPRFHASAHAVP</sequence>
<keyword evidence="5" id="KW-0067">ATP-binding</keyword>
<gene>
    <name evidence="9" type="ORF">NXF25_020154</name>
</gene>
<dbReference type="GO" id="GO:0016773">
    <property type="term" value="F:phosphotransferase activity, alcohol group as acceptor"/>
    <property type="evidence" value="ECO:0007669"/>
    <property type="project" value="TreeGrafter"/>
</dbReference>
<protein>
    <submittedName>
        <fullName evidence="9">Protein O-mannose kinase</fullName>
    </submittedName>
</protein>
<dbReference type="PANTHER" id="PTHR22618:SF2">
    <property type="entry name" value="PROTEIN O-MANNOSE KINASE"/>
    <property type="match status" value="1"/>
</dbReference>
<dbReference type="EMBL" id="JAOTOJ010000008">
    <property type="protein sequence ID" value="KAK9396793.1"/>
    <property type="molecule type" value="Genomic_DNA"/>
</dbReference>
<dbReference type="InterPro" id="IPR039318">
    <property type="entry name" value="POMK"/>
</dbReference>
<evidence type="ECO:0000256" key="1">
    <source>
        <dbReference type="ARBA" id="ARBA00022679"/>
    </source>
</evidence>
<keyword evidence="7" id="KW-0472">Membrane</keyword>
<evidence type="ECO:0000256" key="6">
    <source>
        <dbReference type="ARBA" id="ARBA00022989"/>
    </source>
</evidence>
<dbReference type="AlphaFoldDB" id="A0AAW1B3U5"/>